<keyword evidence="3" id="KW-1185">Reference proteome</keyword>
<comment type="caution">
    <text evidence="2">The sequence shown here is derived from an EMBL/GenBank/DDBJ whole genome shotgun (WGS) entry which is preliminary data.</text>
</comment>
<organism evidence="2 3">
    <name type="scientific">Romeriopsis navalis LEGE 11480</name>
    <dbReference type="NCBI Taxonomy" id="2777977"/>
    <lineage>
        <taxon>Bacteria</taxon>
        <taxon>Bacillati</taxon>
        <taxon>Cyanobacteriota</taxon>
        <taxon>Cyanophyceae</taxon>
        <taxon>Leptolyngbyales</taxon>
        <taxon>Leptolyngbyaceae</taxon>
        <taxon>Romeriopsis</taxon>
        <taxon>Romeriopsis navalis</taxon>
    </lineage>
</organism>
<dbReference type="Proteomes" id="UP000625316">
    <property type="component" value="Unassembled WGS sequence"/>
</dbReference>
<feature type="compositionally biased region" description="Basic and acidic residues" evidence="1">
    <location>
        <begin position="148"/>
        <end position="158"/>
    </location>
</feature>
<name>A0A928VNB3_9CYAN</name>
<protein>
    <submittedName>
        <fullName evidence="2">Uncharacterized protein</fullName>
    </submittedName>
</protein>
<reference evidence="2" key="1">
    <citation type="submission" date="2020-10" db="EMBL/GenBank/DDBJ databases">
        <authorList>
            <person name="Castelo-Branco R."/>
            <person name="Eusebio N."/>
            <person name="Adriana R."/>
            <person name="Vieira A."/>
            <person name="Brugerolle De Fraissinette N."/>
            <person name="Rezende De Castro R."/>
            <person name="Schneider M.P."/>
            <person name="Vasconcelos V."/>
            <person name="Leao P.N."/>
        </authorList>
    </citation>
    <scope>NUCLEOTIDE SEQUENCE</scope>
    <source>
        <strain evidence="2">LEGE 11480</strain>
    </source>
</reference>
<feature type="region of interest" description="Disordered" evidence="1">
    <location>
        <begin position="148"/>
        <end position="176"/>
    </location>
</feature>
<proteinExistence type="predicted"/>
<sequence length="176" mass="19298">MVQYTLPQAPELKINVSGKDSAKARDKAMEKLIGLIESGEIPPETADGFGPQQFIEVDEPGTLIVGSEDALNQAVQILSGLATLKLKAQDSRAAALEVREKIDILFTDDPISEEDIAEFKDGFKILKTYAQANLKYRAARAQAETAREVLDEALKSPDPDPEDIPEETTKTKSKKR</sequence>
<evidence type="ECO:0000313" key="2">
    <source>
        <dbReference type="EMBL" id="MBE9029557.1"/>
    </source>
</evidence>
<gene>
    <name evidence="2" type="ORF">IQ266_07255</name>
</gene>
<dbReference type="AlphaFoldDB" id="A0A928VNB3"/>
<dbReference type="RefSeq" id="WP_264324374.1">
    <property type="nucleotide sequence ID" value="NZ_JADEXQ010000018.1"/>
</dbReference>
<dbReference type="EMBL" id="JADEXQ010000018">
    <property type="protein sequence ID" value="MBE9029557.1"/>
    <property type="molecule type" value="Genomic_DNA"/>
</dbReference>
<evidence type="ECO:0000256" key="1">
    <source>
        <dbReference type="SAM" id="MobiDB-lite"/>
    </source>
</evidence>
<evidence type="ECO:0000313" key="3">
    <source>
        <dbReference type="Proteomes" id="UP000625316"/>
    </source>
</evidence>
<accession>A0A928VNB3</accession>